<organism evidence="1 2">
    <name type="scientific">Hyalomma asiaticum</name>
    <name type="common">Tick</name>
    <dbReference type="NCBI Taxonomy" id="266040"/>
    <lineage>
        <taxon>Eukaryota</taxon>
        <taxon>Metazoa</taxon>
        <taxon>Ecdysozoa</taxon>
        <taxon>Arthropoda</taxon>
        <taxon>Chelicerata</taxon>
        <taxon>Arachnida</taxon>
        <taxon>Acari</taxon>
        <taxon>Parasitiformes</taxon>
        <taxon>Ixodida</taxon>
        <taxon>Ixodoidea</taxon>
        <taxon>Ixodidae</taxon>
        <taxon>Hyalomminae</taxon>
        <taxon>Hyalomma</taxon>
    </lineage>
</organism>
<dbReference type="Proteomes" id="UP000821845">
    <property type="component" value="Chromosome 4"/>
</dbReference>
<name>A0ACB7SF15_HYAAI</name>
<reference evidence="1" key="1">
    <citation type="submission" date="2020-05" db="EMBL/GenBank/DDBJ databases">
        <title>Large-scale comparative analyses of tick genomes elucidate their genetic diversity and vector capacities.</title>
        <authorList>
            <person name="Jia N."/>
            <person name="Wang J."/>
            <person name="Shi W."/>
            <person name="Du L."/>
            <person name="Sun Y."/>
            <person name="Zhan W."/>
            <person name="Jiang J."/>
            <person name="Wang Q."/>
            <person name="Zhang B."/>
            <person name="Ji P."/>
            <person name="Sakyi L.B."/>
            <person name="Cui X."/>
            <person name="Yuan T."/>
            <person name="Jiang B."/>
            <person name="Yang W."/>
            <person name="Lam T.T.-Y."/>
            <person name="Chang Q."/>
            <person name="Ding S."/>
            <person name="Wang X."/>
            <person name="Zhu J."/>
            <person name="Ruan X."/>
            <person name="Zhao L."/>
            <person name="Wei J."/>
            <person name="Que T."/>
            <person name="Du C."/>
            <person name="Cheng J."/>
            <person name="Dai P."/>
            <person name="Han X."/>
            <person name="Huang E."/>
            <person name="Gao Y."/>
            <person name="Liu J."/>
            <person name="Shao H."/>
            <person name="Ye R."/>
            <person name="Li L."/>
            <person name="Wei W."/>
            <person name="Wang X."/>
            <person name="Wang C."/>
            <person name="Yang T."/>
            <person name="Huo Q."/>
            <person name="Li W."/>
            <person name="Guo W."/>
            <person name="Chen H."/>
            <person name="Zhou L."/>
            <person name="Ni X."/>
            <person name="Tian J."/>
            <person name="Zhou Y."/>
            <person name="Sheng Y."/>
            <person name="Liu T."/>
            <person name="Pan Y."/>
            <person name="Xia L."/>
            <person name="Li J."/>
            <person name="Zhao F."/>
            <person name="Cao W."/>
        </authorList>
    </citation>
    <scope>NUCLEOTIDE SEQUENCE</scope>
    <source>
        <strain evidence="1">Hyas-2018</strain>
    </source>
</reference>
<comment type="caution">
    <text evidence="1">The sequence shown here is derived from an EMBL/GenBank/DDBJ whole genome shotgun (WGS) entry which is preliminary data.</text>
</comment>
<dbReference type="EMBL" id="CM023484">
    <property type="protein sequence ID" value="KAH6933767.1"/>
    <property type="molecule type" value="Genomic_DNA"/>
</dbReference>
<sequence>MRAPAFEAVERAAFIWFLDAGAVNLQVSGALLQTKAKDFACIMGYDNFAASSGWLLRFEKRHDIVGRVVCGESQSVNEAEATKWAKQNIVRLL</sequence>
<accession>A0ACB7SF15</accession>
<protein>
    <submittedName>
        <fullName evidence="1">Uncharacterized protein</fullName>
    </submittedName>
</protein>
<evidence type="ECO:0000313" key="2">
    <source>
        <dbReference type="Proteomes" id="UP000821845"/>
    </source>
</evidence>
<proteinExistence type="predicted"/>
<gene>
    <name evidence="1" type="ORF">HPB50_018212</name>
</gene>
<keyword evidence="2" id="KW-1185">Reference proteome</keyword>
<evidence type="ECO:0000313" key="1">
    <source>
        <dbReference type="EMBL" id="KAH6933767.1"/>
    </source>
</evidence>